<accession>A0A841TS71</accession>
<name>A0A841TS71_9BACL</name>
<dbReference type="Proteomes" id="UP000553776">
    <property type="component" value="Unassembled WGS sequence"/>
</dbReference>
<evidence type="ECO:0000256" key="2">
    <source>
        <dbReference type="ARBA" id="ARBA00022679"/>
    </source>
</evidence>
<comment type="similarity">
    <text evidence="1 4">Belongs to the glycerate kinase type-1 family.</text>
</comment>
<evidence type="ECO:0000256" key="3">
    <source>
        <dbReference type="ARBA" id="ARBA00022777"/>
    </source>
</evidence>
<dbReference type="GO" id="GO:0008887">
    <property type="term" value="F:glycerate kinase activity"/>
    <property type="evidence" value="ECO:0007669"/>
    <property type="project" value="UniProtKB-UniRule"/>
</dbReference>
<gene>
    <name evidence="5" type="ORF">H7B90_06320</name>
</gene>
<dbReference type="PIRSF" id="PIRSF006078">
    <property type="entry name" value="GlxK"/>
    <property type="match status" value="1"/>
</dbReference>
<keyword evidence="6" id="KW-1185">Reference proteome</keyword>
<dbReference type="InterPro" id="IPR018197">
    <property type="entry name" value="Glycerate_kinase_RE-like"/>
</dbReference>
<proteinExistence type="inferred from homology"/>
<reference evidence="5 6" key="1">
    <citation type="submission" date="2020-08" db="EMBL/GenBank/DDBJ databases">
        <title>Cohnella phylogeny.</title>
        <authorList>
            <person name="Dunlap C."/>
        </authorList>
    </citation>
    <scope>NUCLEOTIDE SEQUENCE [LARGE SCALE GENOMIC DNA]</scope>
    <source>
        <strain evidence="5 6">DSM 25239</strain>
    </source>
</reference>
<dbReference type="PANTHER" id="PTHR21599">
    <property type="entry name" value="GLYCERATE KINASE"/>
    <property type="match status" value="1"/>
</dbReference>
<dbReference type="SUPFAM" id="SSF110738">
    <property type="entry name" value="Glycerate kinase I"/>
    <property type="match status" value="1"/>
</dbReference>
<dbReference type="PANTHER" id="PTHR21599:SF0">
    <property type="entry name" value="GLYCERATE KINASE"/>
    <property type="match status" value="1"/>
</dbReference>
<comment type="caution">
    <text evidence="5">The sequence shown here is derived from an EMBL/GenBank/DDBJ whole genome shotgun (WGS) entry which is preliminary data.</text>
</comment>
<evidence type="ECO:0000256" key="1">
    <source>
        <dbReference type="ARBA" id="ARBA00006284"/>
    </source>
</evidence>
<dbReference type="EMBL" id="JACJVR010000020">
    <property type="protein sequence ID" value="MBB6691015.1"/>
    <property type="molecule type" value="Genomic_DNA"/>
</dbReference>
<dbReference type="Gene3D" id="3.40.50.10350">
    <property type="entry name" value="Glycerate kinase, domain 1"/>
    <property type="match status" value="1"/>
</dbReference>
<dbReference type="InterPro" id="IPR036129">
    <property type="entry name" value="Glycerate_kinase_sf"/>
</dbReference>
<dbReference type="Pfam" id="PF02595">
    <property type="entry name" value="Gly_kinase"/>
    <property type="match status" value="1"/>
</dbReference>
<dbReference type="InterPro" id="IPR004381">
    <property type="entry name" value="Glycerate_kinase"/>
</dbReference>
<dbReference type="NCBIfam" id="TIGR00045">
    <property type="entry name" value="glycerate kinase"/>
    <property type="match status" value="1"/>
</dbReference>
<keyword evidence="2 4" id="KW-0808">Transferase</keyword>
<dbReference type="RefSeq" id="WP_185135017.1">
    <property type="nucleotide sequence ID" value="NZ_JACJVR010000020.1"/>
</dbReference>
<evidence type="ECO:0000313" key="5">
    <source>
        <dbReference type="EMBL" id="MBB6691015.1"/>
    </source>
</evidence>
<evidence type="ECO:0000256" key="4">
    <source>
        <dbReference type="PIRNR" id="PIRNR006078"/>
    </source>
</evidence>
<dbReference type="GO" id="GO:0031388">
    <property type="term" value="P:organic acid phosphorylation"/>
    <property type="evidence" value="ECO:0007669"/>
    <property type="project" value="UniProtKB-UniRule"/>
</dbReference>
<sequence>MKIVIAPDKFKGSLTAQEAARAMARGAAKAYPGAELRLLPMADGGDGTMECLVEATGGRYLTARVLDPLGREREARLGLLGEGGETCVAELAASSGLTLLKPEELDPMRASTYGFGQLIRAGLDAGARRFTLCLGGSATVDGGAGLLQALGFRLLDGAGAPIGPGGGALSELRSIDLGSADARLRACDWVVACDVDNPLTGPSGAAAVFGPQKGATPEQVRRLDANLGHLADVVADATGSRVRDLPGAGAAGGVAAALHALLGARLVPGVRLCVEASGLDRELADADLVLTGEGRVDAQTLRGKTAYGVAQAAQARRVPVLVFGGSVASDLDPAALAPLGVAAVASASEPGMPLAEAFARAAELLERRVQETLRRYAAGEFGPR</sequence>
<keyword evidence="3 4" id="KW-0418">Kinase</keyword>
<dbReference type="Gene3D" id="3.90.1510.10">
    <property type="entry name" value="Glycerate kinase, domain 2"/>
    <property type="match status" value="1"/>
</dbReference>
<evidence type="ECO:0000313" key="6">
    <source>
        <dbReference type="Proteomes" id="UP000553776"/>
    </source>
</evidence>
<dbReference type="InterPro" id="IPR018193">
    <property type="entry name" value="Glyc_kinase_flavodox-like_fold"/>
</dbReference>
<protein>
    <submittedName>
        <fullName evidence="5">Glycerate kinase</fullName>
    </submittedName>
</protein>
<dbReference type="AlphaFoldDB" id="A0A841TS71"/>
<organism evidence="5 6">
    <name type="scientific">Cohnella xylanilytica</name>
    <dbReference type="NCBI Taxonomy" id="557555"/>
    <lineage>
        <taxon>Bacteria</taxon>
        <taxon>Bacillati</taxon>
        <taxon>Bacillota</taxon>
        <taxon>Bacilli</taxon>
        <taxon>Bacillales</taxon>
        <taxon>Paenibacillaceae</taxon>
        <taxon>Cohnella</taxon>
    </lineage>
</organism>